<dbReference type="InterPro" id="IPR031846">
    <property type="entry name" value="Hvcn1"/>
</dbReference>
<comment type="subcellular location">
    <subcellularLocation>
        <location evidence="1">Cell membrane</location>
        <topology evidence="1">Multi-pass membrane protein</topology>
    </subcellularLocation>
</comment>
<dbReference type="GO" id="GO:0034702">
    <property type="term" value="C:monoatomic ion channel complex"/>
    <property type="evidence" value="ECO:0007669"/>
    <property type="project" value="UniProtKB-KW"/>
</dbReference>
<gene>
    <name evidence="12" type="ORF">SEMRO_355_G124930.1</name>
</gene>
<dbReference type="GO" id="GO:0030171">
    <property type="term" value="F:voltage-gated proton channel activity"/>
    <property type="evidence" value="ECO:0007669"/>
    <property type="project" value="InterPro"/>
</dbReference>
<keyword evidence="5" id="KW-0851">Voltage-gated channel</keyword>
<evidence type="ECO:0000256" key="11">
    <source>
        <dbReference type="SAM" id="Phobius"/>
    </source>
</evidence>
<evidence type="ECO:0000313" key="13">
    <source>
        <dbReference type="Proteomes" id="UP001153069"/>
    </source>
</evidence>
<evidence type="ECO:0000256" key="2">
    <source>
        <dbReference type="ARBA" id="ARBA00022448"/>
    </source>
</evidence>
<evidence type="ECO:0000256" key="7">
    <source>
        <dbReference type="ARBA" id="ARBA00023065"/>
    </source>
</evidence>
<evidence type="ECO:0000256" key="10">
    <source>
        <dbReference type="SAM" id="MobiDB-lite"/>
    </source>
</evidence>
<dbReference type="Gene3D" id="1.20.120.350">
    <property type="entry name" value="Voltage-gated potassium channels. Chain C"/>
    <property type="match status" value="1"/>
</dbReference>
<sequence length="383" mass="43872">MSTRDLRDFKRTFPAQGYSSRFLAGLERPEWVNPIQEAENNHAMGYGIPTNQDEEDFVANEKNWKVVVLRWLHWKPVQMALLMMLLLDVFILFVEVFLMSLFPACAIIERDAISCCPYEDATHYDDDHHRFLGGGGGDDHLYCDAGLKPKHDYTATCDDHKWHVVHEVEEVLFGVTIFILSTFMVELTIEMIALTPCVFFRQFFYLLDYTIITTSLVLELSFHFLDNDKITSVVGLLVIARVWRFVRIGHGIVGITTEVNHEKFLKLLAYTEKLEEILEKEELEMPDRPAAMQDASTREDDPAMKRQSSKGGRMKDSTESTRLEMDMTVSDRTISDRTLTRPVLGTDHTSVTQESQSDSSKERTTPPKSVKSDDEGNRKAVDC</sequence>
<evidence type="ECO:0000313" key="12">
    <source>
        <dbReference type="EMBL" id="CAB9508641.1"/>
    </source>
</evidence>
<evidence type="ECO:0000256" key="1">
    <source>
        <dbReference type="ARBA" id="ARBA00004651"/>
    </source>
</evidence>
<dbReference type="GO" id="GO:0005886">
    <property type="term" value="C:plasma membrane"/>
    <property type="evidence" value="ECO:0007669"/>
    <property type="project" value="UniProtKB-SubCell"/>
</dbReference>
<dbReference type="AlphaFoldDB" id="A0A9N8DTY4"/>
<evidence type="ECO:0000256" key="3">
    <source>
        <dbReference type="ARBA" id="ARBA00022475"/>
    </source>
</evidence>
<accession>A0A9N8DTY4</accession>
<keyword evidence="3" id="KW-1003">Cell membrane</keyword>
<keyword evidence="2" id="KW-0813">Transport</keyword>
<keyword evidence="7" id="KW-0406">Ion transport</keyword>
<evidence type="ECO:0000256" key="5">
    <source>
        <dbReference type="ARBA" id="ARBA00022882"/>
    </source>
</evidence>
<keyword evidence="4 11" id="KW-0812">Transmembrane</keyword>
<evidence type="ECO:0000256" key="6">
    <source>
        <dbReference type="ARBA" id="ARBA00022989"/>
    </source>
</evidence>
<evidence type="ECO:0000256" key="9">
    <source>
        <dbReference type="ARBA" id="ARBA00023303"/>
    </source>
</evidence>
<reference evidence="12" key="1">
    <citation type="submission" date="2020-06" db="EMBL/GenBank/DDBJ databases">
        <authorList>
            <consortium name="Plant Systems Biology data submission"/>
        </authorList>
    </citation>
    <scope>NUCLEOTIDE SEQUENCE</scope>
    <source>
        <strain evidence="12">D6</strain>
    </source>
</reference>
<keyword evidence="9" id="KW-0407">Ion channel</keyword>
<keyword evidence="13" id="KW-1185">Reference proteome</keyword>
<feature type="compositionally biased region" description="Polar residues" evidence="10">
    <location>
        <begin position="347"/>
        <end position="358"/>
    </location>
</feature>
<dbReference type="Proteomes" id="UP001153069">
    <property type="component" value="Unassembled WGS sequence"/>
</dbReference>
<evidence type="ECO:0000256" key="4">
    <source>
        <dbReference type="ARBA" id="ARBA00022692"/>
    </source>
</evidence>
<protein>
    <recommendedName>
        <fullName evidence="14">Voltage-gated hydrogen channel 1</fullName>
    </recommendedName>
</protein>
<feature type="region of interest" description="Disordered" evidence="10">
    <location>
        <begin position="281"/>
        <end position="383"/>
    </location>
</feature>
<dbReference type="PANTHER" id="PTHR46480:SF1">
    <property type="entry name" value="VOLTAGE-GATED HYDROGEN CHANNEL 1"/>
    <property type="match status" value="1"/>
</dbReference>
<evidence type="ECO:0008006" key="14">
    <source>
        <dbReference type="Google" id="ProtNLM"/>
    </source>
</evidence>
<evidence type="ECO:0000256" key="8">
    <source>
        <dbReference type="ARBA" id="ARBA00023136"/>
    </source>
</evidence>
<proteinExistence type="predicted"/>
<feature type="transmembrane region" description="Helical" evidence="11">
    <location>
        <begin position="171"/>
        <end position="194"/>
    </location>
</feature>
<name>A0A9N8DTY4_9STRA</name>
<feature type="compositionally biased region" description="Basic and acidic residues" evidence="10">
    <location>
        <begin position="313"/>
        <end position="325"/>
    </location>
</feature>
<feature type="transmembrane region" description="Helical" evidence="11">
    <location>
        <begin position="206"/>
        <end position="224"/>
    </location>
</feature>
<feature type="compositionally biased region" description="Basic and acidic residues" evidence="10">
    <location>
        <begin position="359"/>
        <end position="383"/>
    </location>
</feature>
<dbReference type="InterPro" id="IPR027359">
    <property type="entry name" value="Volt_channel_dom_sf"/>
</dbReference>
<keyword evidence="6 11" id="KW-1133">Transmembrane helix</keyword>
<dbReference type="OrthoDB" id="427456at2759"/>
<comment type="caution">
    <text evidence="12">The sequence shown here is derived from an EMBL/GenBank/DDBJ whole genome shotgun (WGS) entry which is preliminary data.</text>
</comment>
<feature type="transmembrane region" description="Helical" evidence="11">
    <location>
        <begin position="80"/>
        <end position="102"/>
    </location>
</feature>
<dbReference type="PANTHER" id="PTHR46480">
    <property type="entry name" value="F20B24.22"/>
    <property type="match status" value="1"/>
</dbReference>
<keyword evidence="8 11" id="KW-0472">Membrane</keyword>
<dbReference type="EMBL" id="CAICTM010000354">
    <property type="protein sequence ID" value="CAB9508641.1"/>
    <property type="molecule type" value="Genomic_DNA"/>
</dbReference>
<organism evidence="12 13">
    <name type="scientific">Seminavis robusta</name>
    <dbReference type="NCBI Taxonomy" id="568900"/>
    <lineage>
        <taxon>Eukaryota</taxon>
        <taxon>Sar</taxon>
        <taxon>Stramenopiles</taxon>
        <taxon>Ochrophyta</taxon>
        <taxon>Bacillariophyta</taxon>
        <taxon>Bacillariophyceae</taxon>
        <taxon>Bacillariophycidae</taxon>
        <taxon>Naviculales</taxon>
        <taxon>Naviculaceae</taxon>
        <taxon>Seminavis</taxon>
    </lineage>
</organism>